<dbReference type="SMART" id="SM00248">
    <property type="entry name" value="ANK"/>
    <property type="match status" value="8"/>
</dbReference>
<feature type="domain" description="PGG" evidence="10">
    <location>
        <begin position="591"/>
        <end position="702"/>
    </location>
</feature>
<feature type="transmembrane region" description="Helical" evidence="9">
    <location>
        <begin position="709"/>
        <end position="728"/>
    </location>
</feature>
<dbReference type="InterPro" id="IPR026961">
    <property type="entry name" value="PGG_dom"/>
</dbReference>
<keyword evidence="5 7" id="KW-0040">ANK repeat</keyword>
<feature type="repeat" description="ANK" evidence="7">
    <location>
        <begin position="406"/>
        <end position="429"/>
    </location>
</feature>
<feature type="repeat" description="ANK" evidence="7">
    <location>
        <begin position="338"/>
        <end position="359"/>
    </location>
</feature>
<evidence type="ECO:0000256" key="7">
    <source>
        <dbReference type="PROSITE-ProRule" id="PRU00023"/>
    </source>
</evidence>
<evidence type="ECO:0000256" key="3">
    <source>
        <dbReference type="ARBA" id="ARBA00022737"/>
    </source>
</evidence>
<evidence type="ECO:0000256" key="9">
    <source>
        <dbReference type="SAM" id="Phobius"/>
    </source>
</evidence>
<keyword evidence="2 9" id="KW-0812">Transmembrane</keyword>
<reference evidence="11 12" key="1">
    <citation type="journal article" date="2023" name="Hortic Res">
        <title>The complete reference genome for grapevine (Vitis vinifera L.) genetics and breeding.</title>
        <authorList>
            <person name="Shi X."/>
            <person name="Cao S."/>
            <person name="Wang X."/>
            <person name="Huang S."/>
            <person name="Wang Y."/>
            <person name="Liu Z."/>
            <person name="Liu W."/>
            <person name="Leng X."/>
            <person name="Peng Y."/>
            <person name="Wang N."/>
            <person name="Wang Y."/>
            <person name="Ma Z."/>
            <person name="Xu X."/>
            <person name="Zhang F."/>
            <person name="Xue H."/>
            <person name="Zhong H."/>
            <person name="Wang Y."/>
            <person name="Zhang K."/>
            <person name="Velt A."/>
            <person name="Avia K."/>
            <person name="Holtgrawe D."/>
            <person name="Grimplet J."/>
            <person name="Matus J.T."/>
            <person name="Ware D."/>
            <person name="Wu X."/>
            <person name="Wang H."/>
            <person name="Liu C."/>
            <person name="Fang Y."/>
            <person name="Rustenholz C."/>
            <person name="Cheng Z."/>
            <person name="Xiao H."/>
            <person name="Zhou Y."/>
        </authorList>
    </citation>
    <scope>NUCLEOTIDE SEQUENCE [LARGE SCALE GENOMIC DNA]</scope>
    <source>
        <strain evidence="12">cv. Pinot noir / PN40024</strain>
        <tissue evidence="11">Leaf</tissue>
    </source>
</reference>
<dbReference type="InterPro" id="IPR036770">
    <property type="entry name" value="Ankyrin_rpt-contain_sf"/>
</dbReference>
<feature type="repeat" description="ANK" evidence="7">
    <location>
        <begin position="112"/>
        <end position="134"/>
    </location>
</feature>
<feature type="repeat" description="ANK" evidence="7">
    <location>
        <begin position="442"/>
        <end position="462"/>
    </location>
</feature>
<dbReference type="PANTHER" id="PTHR24186">
    <property type="entry name" value="PROTEIN PHOSPHATASE 1 REGULATORY SUBUNIT"/>
    <property type="match status" value="1"/>
</dbReference>
<feature type="compositionally biased region" description="Polar residues" evidence="8">
    <location>
        <begin position="532"/>
        <end position="544"/>
    </location>
</feature>
<feature type="region of interest" description="Disordered" evidence="8">
    <location>
        <begin position="532"/>
        <end position="568"/>
    </location>
</feature>
<dbReference type="SUPFAM" id="SSF48403">
    <property type="entry name" value="Ankyrin repeat"/>
    <property type="match status" value="2"/>
</dbReference>
<keyword evidence="4 9" id="KW-1133">Transmembrane helix</keyword>
<evidence type="ECO:0000256" key="2">
    <source>
        <dbReference type="ARBA" id="ARBA00022692"/>
    </source>
</evidence>
<evidence type="ECO:0000259" key="10">
    <source>
        <dbReference type="Pfam" id="PF13962"/>
    </source>
</evidence>
<evidence type="ECO:0000256" key="5">
    <source>
        <dbReference type="ARBA" id="ARBA00023043"/>
    </source>
</evidence>
<dbReference type="Gene3D" id="1.25.40.20">
    <property type="entry name" value="Ankyrin repeat-containing domain"/>
    <property type="match status" value="2"/>
</dbReference>
<organism evidence="11 12">
    <name type="scientific">Vitis vinifera</name>
    <name type="common">Grape</name>
    <dbReference type="NCBI Taxonomy" id="29760"/>
    <lineage>
        <taxon>Eukaryota</taxon>
        <taxon>Viridiplantae</taxon>
        <taxon>Streptophyta</taxon>
        <taxon>Embryophyta</taxon>
        <taxon>Tracheophyta</taxon>
        <taxon>Spermatophyta</taxon>
        <taxon>Magnoliopsida</taxon>
        <taxon>eudicotyledons</taxon>
        <taxon>Gunneridae</taxon>
        <taxon>Pentapetalae</taxon>
        <taxon>rosids</taxon>
        <taxon>Vitales</taxon>
        <taxon>Vitaceae</taxon>
        <taxon>Viteae</taxon>
        <taxon>Vitis</taxon>
    </lineage>
</organism>
<dbReference type="PANTHER" id="PTHR24186:SF50">
    <property type="entry name" value="ANKYRIN REPEAT-CONTAINING PROTEIN ITN1-LIKE ISOFORM X1"/>
    <property type="match status" value="1"/>
</dbReference>
<dbReference type="PROSITE" id="PS50088">
    <property type="entry name" value="ANK_REPEAT"/>
    <property type="match status" value="5"/>
</dbReference>
<evidence type="ECO:0000256" key="6">
    <source>
        <dbReference type="ARBA" id="ARBA00023136"/>
    </source>
</evidence>
<keyword evidence="3" id="KW-0677">Repeat</keyword>
<evidence type="ECO:0000256" key="8">
    <source>
        <dbReference type="SAM" id="MobiDB-lite"/>
    </source>
</evidence>
<name>A0ABY9D8T7_VITVI</name>
<protein>
    <recommendedName>
        <fullName evidence="10">PGG domain-containing protein</fullName>
    </recommendedName>
</protein>
<feature type="transmembrane region" description="Helical" evidence="9">
    <location>
        <begin position="676"/>
        <end position="703"/>
    </location>
</feature>
<evidence type="ECO:0000256" key="1">
    <source>
        <dbReference type="ARBA" id="ARBA00004141"/>
    </source>
</evidence>
<keyword evidence="12" id="KW-1185">Reference proteome</keyword>
<gene>
    <name evidence="11" type="ORF">VitviT2T_021347</name>
</gene>
<comment type="subcellular location">
    <subcellularLocation>
        <location evidence="1">Membrane</location>
        <topology evidence="1">Multi-pass membrane protein</topology>
    </subcellularLocation>
</comment>
<evidence type="ECO:0000313" key="12">
    <source>
        <dbReference type="Proteomes" id="UP001227230"/>
    </source>
</evidence>
<dbReference type="PROSITE" id="PS50297">
    <property type="entry name" value="ANK_REP_REGION"/>
    <property type="match status" value="5"/>
</dbReference>
<evidence type="ECO:0000313" key="11">
    <source>
        <dbReference type="EMBL" id="WKA03225.1"/>
    </source>
</evidence>
<feature type="repeat" description="ANK" evidence="7">
    <location>
        <begin position="76"/>
        <end position="98"/>
    </location>
</feature>
<feature type="transmembrane region" description="Helical" evidence="9">
    <location>
        <begin position="638"/>
        <end position="664"/>
    </location>
</feature>
<evidence type="ECO:0000256" key="4">
    <source>
        <dbReference type="ARBA" id="ARBA00022989"/>
    </source>
</evidence>
<sequence>MDSDFPCQDMDTDLYIAAKTGDKDYLQKPHSLQSIPCQATSQKRNALHIAANFKCIGFAEALVEKFPELLTRADFKGDTPLHIASRTGCSNMVKCFLESKNAKQALEMKNERADTALHVAVRNGHLEVVNRLVQENPKLLDLVNNHKESPLYLAVERGFFKIANELLKGNSSECSCEGTKGMTALHAAVIRTHKGPELGKSIPELSVNGLGLHLGGEWFPGTQSNVGQEVPELSLENLRRVVTNFFFRVGGYFKGKHLRVDTNFFFRGKHGRVVTNFFFRGKHGRVVTNFFFRGKHGRVVTNFFFRVRGYFKGKNDKIDIMEVLFEEKKDVIKKPDEFGWTPLHYAAHLGHLEATEKLLTKDKTVAGILDGEHSCALHIAAKEGHTNVMEKIITCLPDVYDLIDNKGRTILHIAAQYGKASVVKYILKKPNLESIINEPDKEGNTPLHLAAIYGHYGVVNMLAADDRVDKRAMNNEYLKTIDIVQSNMDIGEIIKYWIMRKLEHAGGRQSLHRLVIRENAYMQNGDNEGYQENANMWTDNNGHQKSSDGIYRSASETSTQSSDGASRTASNMSILLDRNREIMKEKQLRSHRLKDISNTHLLVATLIATVTFAAGFTLPGGYNDEGPDKGKAVLSTKIAFKAFLLSDGIAFYCSTAAVFLHFFASLERNYHLLLRFIKFSAILTYVSILGMVIAFTSGIYLVLPSSSELSTSAFVLGCLFLTFYIFGVL</sequence>
<proteinExistence type="predicted"/>
<feature type="transmembrane region" description="Helical" evidence="9">
    <location>
        <begin position="599"/>
        <end position="618"/>
    </location>
</feature>
<dbReference type="Proteomes" id="UP001227230">
    <property type="component" value="Chromosome 14"/>
</dbReference>
<dbReference type="EMBL" id="CP126661">
    <property type="protein sequence ID" value="WKA03225.1"/>
    <property type="molecule type" value="Genomic_DNA"/>
</dbReference>
<feature type="compositionally biased region" description="Polar residues" evidence="8">
    <location>
        <begin position="554"/>
        <end position="568"/>
    </location>
</feature>
<dbReference type="Pfam" id="PF13637">
    <property type="entry name" value="Ank_4"/>
    <property type="match status" value="1"/>
</dbReference>
<dbReference type="Pfam" id="PF13962">
    <property type="entry name" value="PGG"/>
    <property type="match status" value="1"/>
</dbReference>
<dbReference type="Pfam" id="PF12796">
    <property type="entry name" value="Ank_2"/>
    <property type="match status" value="2"/>
</dbReference>
<accession>A0ABY9D8T7</accession>
<dbReference type="InterPro" id="IPR002110">
    <property type="entry name" value="Ankyrin_rpt"/>
</dbReference>
<keyword evidence="6 9" id="KW-0472">Membrane</keyword>